<dbReference type="GO" id="GO:0003723">
    <property type="term" value="F:RNA binding"/>
    <property type="evidence" value="ECO:0007669"/>
    <property type="project" value="UniProtKB-UniRule"/>
</dbReference>
<comment type="caution">
    <text evidence="4">The sequence shown here is derived from an EMBL/GenBank/DDBJ whole genome shotgun (WGS) entry which is preliminary data.</text>
</comment>
<dbReference type="Gene3D" id="3.30.160.20">
    <property type="match status" value="1"/>
</dbReference>
<sequence length="103" mass="11552">MSSYVIASHEDRDPVNSLDNYVRGHPDGNLAPYLTWNIRRVDPSDETTYRVGVTYRFKGDKIGYGRGPSIDAAKKEAAMEALLCLRLTSIRDDLDVSTKTKES</sequence>
<reference evidence="4" key="1">
    <citation type="submission" date="2022-01" db="EMBL/GenBank/DDBJ databases">
        <title>Comparative genomics reveals a dynamic genome evolution in the ectomycorrhizal milk-cap (Lactarius) mushrooms.</title>
        <authorList>
            <consortium name="DOE Joint Genome Institute"/>
            <person name="Lebreton A."/>
            <person name="Tang N."/>
            <person name="Kuo A."/>
            <person name="LaButti K."/>
            <person name="Drula E."/>
            <person name="Barry K."/>
            <person name="Clum A."/>
            <person name="Lipzen A."/>
            <person name="Mousain D."/>
            <person name="Ng V."/>
            <person name="Wang R."/>
            <person name="Wang X."/>
            <person name="Dai Y."/>
            <person name="Henrissat B."/>
            <person name="Grigoriev I.V."/>
            <person name="Guerin-Laguette A."/>
            <person name="Yu F."/>
            <person name="Martin F.M."/>
        </authorList>
    </citation>
    <scope>NUCLEOTIDE SEQUENCE</scope>
    <source>
        <strain evidence="4">QP</strain>
    </source>
</reference>
<gene>
    <name evidence="4" type="ORF">EDB92DRAFT_1815625</name>
</gene>
<dbReference type="Pfam" id="PF00035">
    <property type="entry name" value="dsrm"/>
    <property type="match status" value="1"/>
</dbReference>
<evidence type="ECO:0000259" key="3">
    <source>
        <dbReference type="PROSITE" id="PS50137"/>
    </source>
</evidence>
<organism evidence="4 5">
    <name type="scientific">Lactarius akahatsu</name>
    <dbReference type="NCBI Taxonomy" id="416441"/>
    <lineage>
        <taxon>Eukaryota</taxon>
        <taxon>Fungi</taxon>
        <taxon>Dikarya</taxon>
        <taxon>Basidiomycota</taxon>
        <taxon>Agaricomycotina</taxon>
        <taxon>Agaricomycetes</taxon>
        <taxon>Russulales</taxon>
        <taxon>Russulaceae</taxon>
        <taxon>Lactarius</taxon>
    </lineage>
</organism>
<accession>A0AAD4LJL4</accession>
<dbReference type="SUPFAM" id="SSF54768">
    <property type="entry name" value="dsRNA-binding domain-like"/>
    <property type="match status" value="1"/>
</dbReference>
<proteinExistence type="predicted"/>
<evidence type="ECO:0000313" key="5">
    <source>
        <dbReference type="Proteomes" id="UP001201163"/>
    </source>
</evidence>
<name>A0AAD4LJL4_9AGAM</name>
<dbReference type="EMBL" id="JAKELL010000019">
    <property type="protein sequence ID" value="KAH8993138.1"/>
    <property type="molecule type" value="Genomic_DNA"/>
</dbReference>
<keyword evidence="1" id="KW-0694">RNA-binding</keyword>
<dbReference type="Proteomes" id="UP001201163">
    <property type="component" value="Unassembled WGS sequence"/>
</dbReference>
<dbReference type="PROSITE" id="PS50137">
    <property type="entry name" value="DS_RBD"/>
    <property type="match status" value="1"/>
</dbReference>
<evidence type="ECO:0000256" key="2">
    <source>
        <dbReference type="SAM" id="MobiDB-lite"/>
    </source>
</evidence>
<feature type="domain" description="DRBM" evidence="3">
    <location>
        <begin position="13"/>
        <end position="87"/>
    </location>
</feature>
<evidence type="ECO:0000313" key="4">
    <source>
        <dbReference type="EMBL" id="KAH8993138.1"/>
    </source>
</evidence>
<protein>
    <recommendedName>
        <fullName evidence="3">DRBM domain-containing protein</fullName>
    </recommendedName>
</protein>
<keyword evidence="5" id="KW-1185">Reference proteome</keyword>
<dbReference type="InterPro" id="IPR014720">
    <property type="entry name" value="dsRBD_dom"/>
</dbReference>
<feature type="region of interest" description="Disordered" evidence="2">
    <location>
        <begin position="1"/>
        <end position="20"/>
    </location>
</feature>
<dbReference type="AlphaFoldDB" id="A0AAD4LJL4"/>
<evidence type="ECO:0000256" key="1">
    <source>
        <dbReference type="PROSITE-ProRule" id="PRU00266"/>
    </source>
</evidence>